<dbReference type="EMBL" id="LXQA010205582">
    <property type="protein sequence ID" value="MCI33583.1"/>
    <property type="molecule type" value="Genomic_DNA"/>
</dbReference>
<accession>A0A392RAF5</accession>
<name>A0A392RAF5_9FABA</name>
<evidence type="ECO:0000313" key="2">
    <source>
        <dbReference type="Proteomes" id="UP000265520"/>
    </source>
</evidence>
<comment type="caution">
    <text evidence="1">The sequence shown here is derived from an EMBL/GenBank/DDBJ whole genome shotgun (WGS) entry which is preliminary data.</text>
</comment>
<dbReference type="AlphaFoldDB" id="A0A392RAF5"/>
<organism evidence="1 2">
    <name type="scientific">Trifolium medium</name>
    <dbReference type="NCBI Taxonomy" id="97028"/>
    <lineage>
        <taxon>Eukaryota</taxon>
        <taxon>Viridiplantae</taxon>
        <taxon>Streptophyta</taxon>
        <taxon>Embryophyta</taxon>
        <taxon>Tracheophyta</taxon>
        <taxon>Spermatophyta</taxon>
        <taxon>Magnoliopsida</taxon>
        <taxon>eudicotyledons</taxon>
        <taxon>Gunneridae</taxon>
        <taxon>Pentapetalae</taxon>
        <taxon>rosids</taxon>
        <taxon>fabids</taxon>
        <taxon>Fabales</taxon>
        <taxon>Fabaceae</taxon>
        <taxon>Papilionoideae</taxon>
        <taxon>50 kb inversion clade</taxon>
        <taxon>NPAAA clade</taxon>
        <taxon>Hologalegina</taxon>
        <taxon>IRL clade</taxon>
        <taxon>Trifolieae</taxon>
        <taxon>Trifolium</taxon>
    </lineage>
</organism>
<proteinExistence type="predicted"/>
<protein>
    <submittedName>
        <fullName evidence="1">Uncharacterized protein</fullName>
    </submittedName>
</protein>
<feature type="non-terminal residue" evidence="1">
    <location>
        <position position="90"/>
    </location>
</feature>
<evidence type="ECO:0000313" key="1">
    <source>
        <dbReference type="EMBL" id="MCI33583.1"/>
    </source>
</evidence>
<keyword evidence="2" id="KW-1185">Reference proteome</keyword>
<sequence length="90" mass="10769">MDAKPRLLWWILLLQEFDIEILDKKGTDNVVADHLSRMEGIELESVPINDDFPYERLIAQLETGVLPPELTYQQKKKFFRDLKNYYWDDP</sequence>
<dbReference type="Proteomes" id="UP000265520">
    <property type="component" value="Unassembled WGS sequence"/>
</dbReference>
<reference evidence="1 2" key="1">
    <citation type="journal article" date="2018" name="Front. Plant Sci.">
        <title>Red Clover (Trifolium pratense) and Zigzag Clover (T. medium) - A Picture of Genomic Similarities and Differences.</title>
        <authorList>
            <person name="Dluhosova J."/>
            <person name="Istvanek J."/>
            <person name="Nedelnik J."/>
            <person name="Repkova J."/>
        </authorList>
    </citation>
    <scope>NUCLEOTIDE SEQUENCE [LARGE SCALE GENOMIC DNA]</scope>
    <source>
        <strain evidence="2">cv. 10/8</strain>
        <tissue evidence="1">Leaf</tissue>
    </source>
</reference>